<feature type="chain" id="PRO_5013326116" evidence="3">
    <location>
        <begin position="27"/>
        <end position="223"/>
    </location>
</feature>
<dbReference type="EMBL" id="FZQB01000016">
    <property type="protein sequence ID" value="SNT76190.1"/>
    <property type="molecule type" value="Genomic_DNA"/>
</dbReference>
<dbReference type="InterPro" id="IPR012674">
    <property type="entry name" value="Calycin"/>
</dbReference>
<evidence type="ECO:0000256" key="1">
    <source>
        <dbReference type="ARBA" id="ARBA00022729"/>
    </source>
</evidence>
<feature type="domain" description="ZinT" evidence="4">
    <location>
        <begin position="47"/>
        <end position="223"/>
    </location>
</feature>
<dbReference type="RefSeq" id="WP_089345523.1">
    <property type="nucleotide sequence ID" value="NZ_CP067130.1"/>
</dbReference>
<dbReference type="AlphaFoldDB" id="A0A239Q184"/>
<dbReference type="Gene3D" id="2.40.128.20">
    <property type="match status" value="1"/>
</dbReference>
<evidence type="ECO:0000256" key="2">
    <source>
        <dbReference type="ARBA" id="ARBA00022833"/>
    </source>
</evidence>
<evidence type="ECO:0000313" key="6">
    <source>
        <dbReference type="Proteomes" id="UP000198307"/>
    </source>
</evidence>
<name>A0A239Q184_9RHOB</name>
<protein>
    <submittedName>
        <fullName evidence="5">Zinc transport system substrate-binding protein</fullName>
    </submittedName>
</protein>
<proteinExistence type="predicted"/>
<dbReference type="Proteomes" id="UP000198307">
    <property type="component" value="Unassembled WGS sequence"/>
</dbReference>
<accession>A0A239Q184</accession>
<keyword evidence="1 3" id="KW-0732">Signal</keyword>
<keyword evidence="6" id="KW-1185">Reference proteome</keyword>
<organism evidence="5 6">
    <name type="scientific">Paracoccus seriniphilus</name>
    <dbReference type="NCBI Taxonomy" id="184748"/>
    <lineage>
        <taxon>Bacteria</taxon>
        <taxon>Pseudomonadati</taxon>
        <taxon>Pseudomonadota</taxon>
        <taxon>Alphaproteobacteria</taxon>
        <taxon>Rhodobacterales</taxon>
        <taxon>Paracoccaceae</taxon>
        <taxon>Paracoccus</taxon>
    </lineage>
</organism>
<dbReference type="InterPro" id="IPR015304">
    <property type="entry name" value="ZinT_dom"/>
</dbReference>
<gene>
    <name evidence="5" type="ORF">SAMN05444959_11655</name>
</gene>
<keyword evidence="2" id="KW-0862">Zinc</keyword>
<evidence type="ECO:0000313" key="5">
    <source>
        <dbReference type="EMBL" id="SNT76190.1"/>
    </source>
</evidence>
<evidence type="ECO:0000259" key="4">
    <source>
        <dbReference type="Pfam" id="PF09223"/>
    </source>
</evidence>
<dbReference type="OrthoDB" id="9810636at2"/>
<evidence type="ECO:0000256" key="3">
    <source>
        <dbReference type="SAM" id="SignalP"/>
    </source>
</evidence>
<dbReference type="SUPFAM" id="SSF50814">
    <property type="entry name" value="Lipocalins"/>
    <property type="match status" value="1"/>
</dbReference>
<dbReference type="Pfam" id="PF09223">
    <property type="entry name" value="ZinT"/>
    <property type="match status" value="1"/>
</dbReference>
<sequence>MQLPVARQISALTFGALLALSAPALAQTASHDGQHKAHDHTDDHGAKEIYKGYFDDDQIKARPLSDWAGDWQSVYPLLLDGSLDGVMQHKAEHGEKTAEEYTAYYTTGYATDVDRILIEGDKVTFFRDGGAVQASYADDGHEVLTYKAGNRGVRFIFKKVEGDAAAPGFIQFSDHRIAPAKADHYHIYWGDDRAALLEEVTNWPTYFPSSLGSEEIAADMMAH</sequence>
<reference evidence="5 6" key="1">
    <citation type="submission" date="2017-07" db="EMBL/GenBank/DDBJ databases">
        <authorList>
            <person name="Sun Z.S."/>
            <person name="Albrecht U."/>
            <person name="Echele G."/>
            <person name="Lee C.C."/>
        </authorList>
    </citation>
    <scope>NUCLEOTIDE SEQUENCE [LARGE SCALE GENOMIC DNA]</scope>
    <source>
        <strain evidence="5 6">DSM 14827</strain>
    </source>
</reference>
<feature type="signal peptide" evidence="3">
    <location>
        <begin position="1"/>
        <end position="26"/>
    </location>
</feature>
<dbReference type="GO" id="GO:0008270">
    <property type="term" value="F:zinc ion binding"/>
    <property type="evidence" value="ECO:0007669"/>
    <property type="project" value="InterPro"/>
</dbReference>